<protein>
    <recommendedName>
        <fullName evidence="4">Secreted protein</fullName>
    </recommendedName>
</protein>
<proteinExistence type="predicted"/>
<feature type="signal peptide" evidence="1">
    <location>
        <begin position="1"/>
        <end position="17"/>
    </location>
</feature>
<evidence type="ECO:0008006" key="4">
    <source>
        <dbReference type="Google" id="ProtNLM"/>
    </source>
</evidence>
<evidence type="ECO:0000313" key="2">
    <source>
        <dbReference type="EMBL" id="EYC24049.1"/>
    </source>
</evidence>
<accession>A0A016V8V0</accession>
<comment type="caution">
    <text evidence="2">The sequence shown here is derived from an EMBL/GenBank/DDBJ whole genome shotgun (WGS) entry which is preliminary data.</text>
</comment>
<gene>
    <name evidence="2" type="primary">Acey_s0014.g2289</name>
    <name evidence="2" type="synonym">Acey-C25G6.4</name>
    <name evidence="2" type="ORF">Y032_0014g2289</name>
</gene>
<keyword evidence="1" id="KW-0732">Signal</keyword>
<reference evidence="3" key="1">
    <citation type="journal article" date="2015" name="Nat. Genet.">
        <title>The genome and transcriptome of the zoonotic hookworm Ancylostoma ceylanicum identify infection-specific gene families.</title>
        <authorList>
            <person name="Schwarz E.M."/>
            <person name="Hu Y."/>
            <person name="Antoshechkin I."/>
            <person name="Miller M.M."/>
            <person name="Sternberg P.W."/>
            <person name="Aroian R.V."/>
        </authorList>
    </citation>
    <scope>NUCLEOTIDE SEQUENCE</scope>
    <source>
        <strain evidence="3">HY135</strain>
    </source>
</reference>
<dbReference type="EMBL" id="JARK01001350">
    <property type="protein sequence ID" value="EYC24049.1"/>
    <property type="molecule type" value="Genomic_DNA"/>
</dbReference>
<dbReference type="OrthoDB" id="5784894at2759"/>
<sequence>MISLMLTFAFLWIIALACKPVCFRVSMDFGIVPTVYNNCTCMQHHHRRNTYDYMKKRHVLHPKCATHYRTLKFRNASTGSTLFRQKVARSCIGESRTYINQSDYDREEKEFITRRSLEGMVRTDTSFSSWVFGFRTNLQQLQRDRHRDNHLRFG</sequence>
<organism evidence="2 3">
    <name type="scientific">Ancylostoma ceylanicum</name>
    <dbReference type="NCBI Taxonomy" id="53326"/>
    <lineage>
        <taxon>Eukaryota</taxon>
        <taxon>Metazoa</taxon>
        <taxon>Ecdysozoa</taxon>
        <taxon>Nematoda</taxon>
        <taxon>Chromadorea</taxon>
        <taxon>Rhabditida</taxon>
        <taxon>Rhabditina</taxon>
        <taxon>Rhabditomorpha</taxon>
        <taxon>Strongyloidea</taxon>
        <taxon>Ancylostomatidae</taxon>
        <taxon>Ancylostomatinae</taxon>
        <taxon>Ancylostoma</taxon>
    </lineage>
</organism>
<dbReference type="AlphaFoldDB" id="A0A016V8V0"/>
<keyword evidence="3" id="KW-1185">Reference proteome</keyword>
<evidence type="ECO:0000256" key="1">
    <source>
        <dbReference type="SAM" id="SignalP"/>
    </source>
</evidence>
<evidence type="ECO:0000313" key="3">
    <source>
        <dbReference type="Proteomes" id="UP000024635"/>
    </source>
</evidence>
<feature type="chain" id="PRO_5001489812" description="Secreted protein" evidence="1">
    <location>
        <begin position="18"/>
        <end position="154"/>
    </location>
</feature>
<dbReference type="Proteomes" id="UP000024635">
    <property type="component" value="Unassembled WGS sequence"/>
</dbReference>
<name>A0A016V8V0_9BILA</name>